<dbReference type="GO" id="GO:0004813">
    <property type="term" value="F:alanine-tRNA ligase activity"/>
    <property type="evidence" value="ECO:0007669"/>
    <property type="project" value="InterPro"/>
</dbReference>
<comment type="caution">
    <text evidence="7">The sequence shown here is derived from an EMBL/GenBank/DDBJ whole genome shotgun (WGS) entry which is preliminary data.</text>
</comment>
<comment type="cofactor">
    <cofactor evidence="1">
        <name>Zn(2+)</name>
        <dbReference type="ChEBI" id="CHEBI:29105"/>
    </cofactor>
</comment>
<evidence type="ECO:0000313" key="7">
    <source>
        <dbReference type="EMBL" id="HIR70895.1"/>
    </source>
</evidence>
<dbReference type="InterPro" id="IPR009000">
    <property type="entry name" value="Transl_B-barrel_sf"/>
</dbReference>
<feature type="domain" description="Alanyl-transfer RNA synthetases family profile" evidence="6">
    <location>
        <begin position="1"/>
        <end position="242"/>
    </location>
</feature>
<dbReference type="GO" id="GO:0005524">
    <property type="term" value="F:ATP binding"/>
    <property type="evidence" value="ECO:0007669"/>
    <property type="project" value="InterPro"/>
</dbReference>
<dbReference type="AlphaFoldDB" id="A0A9D1JAW3"/>
<dbReference type="InterPro" id="IPR018163">
    <property type="entry name" value="Thr/Ala-tRNA-synth_IIc_edit"/>
</dbReference>
<dbReference type="GO" id="GO:0003676">
    <property type="term" value="F:nucleic acid binding"/>
    <property type="evidence" value="ECO:0007669"/>
    <property type="project" value="InterPro"/>
</dbReference>
<dbReference type="EMBL" id="DVHM01000101">
    <property type="protein sequence ID" value="HIR70895.1"/>
    <property type="molecule type" value="Genomic_DNA"/>
</dbReference>
<evidence type="ECO:0000256" key="3">
    <source>
        <dbReference type="ARBA" id="ARBA00022723"/>
    </source>
</evidence>
<dbReference type="Gene3D" id="3.30.980.10">
    <property type="entry name" value="Threonyl-trna Synthetase, Chain A, domain 2"/>
    <property type="match status" value="1"/>
</dbReference>
<evidence type="ECO:0000259" key="6">
    <source>
        <dbReference type="PROSITE" id="PS50860"/>
    </source>
</evidence>
<dbReference type="GO" id="GO:0002196">
    <property type="term" value="F:Ser-tRNA(Ala) deacylase activity"/>
    <property type="evidence" value="ECO:0007669"/>
    <property type="project" value="TreeGrafter"/>
</dbReference>
<dbReference type="PANTHER" id="PTHR43462:SF1">
    <property type="entry name" value="ALANYL-TRNA EDITING PROTEIN AARSD1"/>
    <property type="match status" value="1"/>
</dbReference>
<dbReference type="PROSITE" id="PS50860">
    <property type="entry name" value="AA_TRNA_LIGASE_II_ALA"/>
    <property type="match status" value="1"/>
</dbReference>
<gene>
    <name evidence="7" type="ORF">IAA55_06415</name>
</gene>
<dbReference type="SUPFAM" id="SSF50447">
    <property type="entry name" value="Translation proteins"/>
    <property type="match status" value="1"/>
</dbReference>
<organism evidence="7 8">
    <name type="scientific">Candidatus Pullilachnospira gallistercoris</name>
    <dbReference type="NCBI Taxonomy" id="2840911"/>
    <lineage>
        <taxon>Bacteria</taxon>
        <taxon>Bacillati</taxon>
        <taxon>Bacillota</taxon>
        <taxon>Clostridia</taxon>
        <taxon>Lachnospirales</taxon>
        <taxon>Lachnospiraceae</taxon>
        <taxon>Lachnospiraceae incertae sedis</taxon>
        <taxon>Candidatus Pullilachnospira</taxon>
    </lineage>
</organism>
<reference evidence="7" key="1">
    <citation type="submission" date="2020-10" db="EMBL/GenBank/DDBJ databases">
        <authorList>
            <person name="Gilroy R."/>
        </authorList>
    </citation>
    <scope>NUCLEOTIDE SEQUENCE</scope>
    <source>
        <strain evidence="7">ChiSjej5B23-6657</strain>
    </source>
</reference>
<dbReference type="GO" id="GO:0005737">
    <property type="term" value="C:cytoplasm"/>
    <property type="evidence" value="ECO:0007669"/>
    <property type="project" value="UniProtKB-SubCell"/>
</dbReference>
<dbReference type="Proteomes" id="UP000823912">
    <property type="component" value="Unassembled WGS sequence"/>
</dbReference>
<dbReference type="Pfam" id="PF07973">
    <property type="entry name" value="tRNA_SAD"/>
    <property type="match status" value="1"/>
</dbReference>
<accession>A0A9D1JAW3</accession>
<reference evidence="7" key="2">
    <citation type="journal article" date="2021" name="PeerJ">
        <title>Extensive microbial diversity within the chicken gut microbiome revealed by metagenomics and culture.</title>
        <authorList>
            <person name="Gilroy R."/>
            <person name="Ravi A."/>
            <person name="Getino M."/>
            <person name="Pursley I."/>
            <person name="Horton D.L."/>
            <person name="Alikhan N.F."/>
            <person name="Baker D."/>
            <person name="Gharbi K."/>
            <person name="Hall N."/>
            <person name="Watson M."/>
            <person name="Adriaenssens E.M."/>
            <person name="Foster-Nyarko E."/>
            <person name="Jarju S."/>
            <person name="Secka A."/>
            <person name="Antonio M."/>
            <person name="Oren A."/>
            <person name="Chaudhuri R.R."/>
            <person name="La Ragione R."/>
            <person name="Hildebrand F."/>
            <person name="Pallen M.J."/>
        </authorList>
    </citation>
    <scope>NUCLEOTIDE SEQUENCE</scope>
    <source>
        <strain evidence="7">ChiSjej5B23-6657</strain>
    </source>
</reference>
<sequence>MEKETVRLYDKQPYETEFETKVVSCEEAARDGKRVYQTVLAETLFFPEEGGQSPDQGTIDGIPVLDVQIARGIITHTLEAPLDPGSVVKGCVDWRHRFFNMQQHTGEHIFSGIVHRRFGLDNVGFHLSDSVVTMDYNGMLSEEQLSEVEWETNRAIAENLPVRVFFPDKEEEKRLDYRSKKEVEGALRLVEIPGYDLCACCAPHVKRTGEIGMLKVMQFQHYKGGVRVSILCGFRALAAFREKAAVVSDLMHLLSAGQDMLSDSVRRLLQEREELKNKLAEERWKTLEAHLEQLAAETGSGKPRLLFEGELDEILMRRAVNQMTDQGPGICGVFGAGKDGGFRFVLGSADEDCRAVAALLREKLGAKGGGSQRMIQGNLQASEAKIREVLSEY</sequence>
<evidence type="ECO:0000313" key="8">
    <source>
        <dbReference type="Proteomes" id="UP000823912"/>
    </source>
</evidence>
<evidence type="ECO:0000256" key="1">
    <source>
        <dbReference type="ARBA" id="ARBA00001947"/>
    </source>
</evidence>
<feature type="coiled-coil region" evidence="5">
    <location>
        <begin position="258"/>
        <end position="297"/>
    </location>
</feature>
<dbReference type="GO" id="GO:0046872">
    <property type="term" value="F:metal ion binding"/>
    <property type="evidence" value="ECO:0007669"/>
    <property type="project" value="UniProtKB-KW"/>
</dbReference>
<protein>
    <recommendedName>
        <fullName evidence="6">Alanyl-transfer RNA synthetases family profile domain-containing protein</fullName>
    </recommendedName>
</protein>
<dbReference type="SUPFAM" id="SSF55186">
    <property type="entry name" value="ThrRS/AlaRS common domain"/>
    <property type="match status" value="1"/>
</dbReference>
<keyword evidence="4" id="KW-0862">Zinc</keyword>
<dbReference type="InterPro" id="IPR051335">
    <property type="entry name" value="Alanyl-tRNA_Editing_Enzymes"/>
</dbReference>
<name>A0A9D1JAW3_9FIRM</name>
<evidence type="ECO:0000256" key="5">
    <source>
        <dbReference type="SAM" id="Coils"/>
    </source>
</evidence>
<keyword evidence="3" id="KW-0479">Metal-binding</keyword>
<dbReference type="GO" id="GO:0006419">
    <property type="term" value="P:alanyl-tRNA aminoacylation"/>
    <property type="evidence" value="ECO:0007669"/>
    <property type="project" value="InterPro"/>
</dbReference>
<proteinExistence type="predicted"/>
<dbReference type="SMART" id="SM00863">
    <property type="entry name" value="tRNA_SAD"/>
    <property type="match status" value="1"/>
</dbReference>
<dbReference type="Gene3D" id="2.40.30.130">
    <property type="match status" value="1"/>
</dbReference>
<dbReference type="InterPro" id="IPR012947">
    <property type="entry name" value="tRNA_SAD"/>
</dbReference>
<evidence type="ECO:0000256" key="2">
    <source>
        <dbReference type="ARBA" id="ARBA00004496"/>
    </source>
</evidence>
<keyword evidence="5" id="KW-0175">Coiled coil</keyword>
<comment type="subcellular location">
    <subcellularLocation>
        <location evidence="2">Cytoplasm</location>
    </subcellularLocation>
</comment>
<dbReference type="InterPro" id="IPR018165">
    <property type="entry name" value="Ala-tRNA-synth_IIc_core"/>
</dbReference>
<evidence type="ECO:0000256" key="4">
    <source>
        <dbReference type="ARBA" id="ARBA00022833"/>
    </source>
</evidence>
<dbReference type="PANTHER" id="PTHR43462">
    <property type="entry name" value="ALANYL-TRNA EDITING PROTEIN"/>
    <property type="match status" value="1"/>
</dbReference>